<evidence type="ECO:0000256" key="1">
    <source>
        <dbReference type="ARBA" id="ARBA00023122"/>
    </source>
</evidence>
<dbReference type="Proteomes" id="UP000614047">
    <property type="component" value="Unassembled WGS sequence"/>
</dbReference>
<dbReference type="RefSeq" id="WP_197009841.1">
    <property type="nucleotide sequence ID" value="NZ_BAABES010000007.1"/>
</dbReference>
<dbReference type="SMART" id="SM00116">
    <property type="entry name" value="CBS"/>
    <property type="match status" value="2"/>
</dbReference>
<dbReference type="InterPro" id="IPR000644">
    <property type="entry name" value="CBS_dom"/>
</dbReference>
<name>A0A931DB36_9ACTN</name>
<evidence type="ECO:0000313" key="5">
    <source>
        <dbReference type="Proteomes" id="UP000614047"/>
    </source>
</evidence>
<feature type="domain" description="CBS" evidence="3">
    <location>
        <begin position="75"/>
        <end position="132"/>
    </location>
</feature>
<dbReference type="CDD" id="cd04622">
    <property type="entry name" value="CBS_pair_HRP1_like"/>
    <property type="match status" value="1"/>
</dbReference>
<dbReference type="PANTHER" id="PTHR43080:SF2">
    <property type="entry name" value="CBS DOMAIN-CONTAINING PROTEIN"/>
    <property type="match status" value="1"/>
</dbReference>
<keyword evidence="1 2" id="KW-0129">CBS domain</keyword>
<dbReference type="Gene3D" id="3.10.580.10">
    <property type="entry name" value="CBS-domain"/>
    <property type="match status" value="1"/>
</dbReference>
<dbReference type="InterPro" id="IPR051257">
    <property type="entry name" value="Diverse_CBS-Domain"/>
</dbReference>
<evidence type="ECO:0000313" key="4">
    <source>
        <dbReference type="EMBL" id="MBG6086905.1"/>
    </source>
</evidence>
<proteinExistence type="predicted"/>
<dbReference type="InterPro" id="IPR046342">
    <property type="entry name" value="CBS_dom_sf"/>
</dbReference>
<dbReference type="PROSITE" id="PS51371">
    <property type="entry name" value="CBS"/>
    <property type="match status" value="2"/>
</dbReference>
<accession>A0A931DB36</accession>
<organism evidence="4 5">
    <name type="scientific">Actinomadura viridis</name>
    <dbReference type="NCBI Taxonomy" id="58110"/>
    <lineage>
        <taxon>Bacteria</taxon>
        <taxon>Bacillati</taxon>
        <taxon>Actinomycetota</taxon>
        <taxon>Actinomycetes</taxon>
        <taxon>Streptosporangiales</taxon>
        <taxon>Thermomonosporaceae</taxon>
        <taxon>Actinomadura</taxon>
    </lineage>
</organism>
<dbReference type="AlphaFoldDB" id="A0A931DB36"/>
<dbReference type="EMBL" id="JADOUA010000001">
    <property type="protein sequence ID" value="MBG6086905.1"/>
    <property type="molecule type" value="Genomic_DNA"/>
</dbReference>
<reference evidence="4" key="1">
    <citation type="submission" date="2020-11" db="EMBL/GenBank/DDBJ databases">
        <title>Sequencing the genomes of 1000 actinobacteria strains.</title>
        <authorList>
            <person name="Klenk H.-P."/>
        </authorList>
    </citation>
    <scope>NUCLEOTIDE SEQUENCE</scope>
    <source>
        <strain evidence="4">DSM 43175</strain>
    </source>
</reference>
<comment type="caution">
    <text evidence="4">The sequence shown here is derived from an EMBL/GenBank/DDBJ whole genome shotgun (WGS) entry which is preliminary data.</text>
</comment>
<sequence>MTTAREVMHAGVECLGLDDTLVTAAKRMAELDVGAMPVCGDDDRLRGIITDRDIVVKTIAKDKNPSQVKASELIGETPVWFVEPNTDVDEVLHNMVEHKIRRLPVLDNERLVGIISQADLAAKLPEDKVGELVEAISTTSH</sequence>
<dbReference type="Pfam" id="PF00571">
    <property type="entry name" value="CBS"/>
    <property type="match status" value="2"/>
</dbReference>
<keyword evidence="5" id="KW-1185">Reference proteome</keyword>
<evidence type="ECO:0000256" key="2">
    <source>
        <dbReference type="PROSITE-ProRule" id="PRU00703"/>
    </source>
</evidence>
<dbReference type="SUPFAM" id="SSF54631">
    <property type="entry name" value="CBS-domain pair"/>
    <property type="match status" value="1"/>
</dbReference>
<evidence type="ECO:0000259" key="3">
    <source>
        <dbReference type="PROSITE" id="PS51371"/>
    </source>
</evidence>
<feature type="domain" description="CBS" evidence="3">
    <location>
        <begin position="8"/>
        <end position="66"/>
    </location>
</feature>
<gene>
    <name evidence="4" type="ORF">IW256_001018</name>
</gene>
<protein>
    <submittedName>
        <fullName evidence="4">CBS domain-containing protein</fullName>
    </submittedName>
</protein>
<dbReference type="PANTHER" id="PTHR43080">
    <property type="entry name" value="CBS DOMAIN-CONTAINING PROTEIN CBSX3, MITOCHONDRIAL"/>
    <property type="match status" value="1"/>
</dbReference>